<keyword evidence="2" id="KW-1185">Reference proteome</keyword>
<comment type="caution">
    <text evidence="1">The sequence shown here is derived from an EMBL/GenBank/DDBJ whole genome shotgun (WGS) entry which is preliminary data.</text>
</comment>
<dbReference type="Proteomes" id="UP000561417">
    <property type="component" value="Unassembled WGS sequence"/>
</dbReference>
<proteinExistence type="predicted"/>
<protein>
    <submittedName>
        <fullName evidence="1">Uncharacterized protein</fullName>
    </submittedName>
</protein>
<accession>A0A840NSH0</accession>
<reference evidence="1 2" key="1">
    <citation type="submission" date="2020-08" db="EMBL/GenBank/DDBJ databases">
        <title>Genomic Encyclopedia of Type Strains, Phase IV (KMG-IV): sequencing the most valuable type-strain genomes for metagenomic binning, comparative biology and taxonomic classification.</title>
        <authorList>
            <person name="Goeker M."/>
        </authorList>
    </citation>
    <scope>NUCLEOTIDE SEQUENCE [LARGE SCALE GENOMIC DNA]</scope>
    <source>
        <strain evidence="1 2">DSM 28538</strain>
    </source>
</reference>
<evidence type="ECO:0000313" key="1">
    <source>
        <dbReference type="EMBL" id="MBB5074454.1"/>
    </source>
</evidence>
<organism evidence="1 2">
    <name type="scientific">Bartonella callosciuri</name>
    <dbReference type="NCBI Taxonomy" id="686223"/>
    <lineage>
        <taxon>Bacteria</taxon>
        <taxon>Pseudomonadati</taxon>
        <taxon>Pseudomonadota</taxon>
        <taxon>Alphaproteobacteria</taxon>
        <taxon>Hyphomicrobiales</taxon>
        <taxon>Bartonellaceae</taxon>
        <taxon>Bartonella</taxon>
    </lineage>
</organism>
<gene>
    <name evidence="1" type="ORF">HNQ69_001596</name>
</gene>
<sequence>MKGIVGKVFDFRGPLTAEAIVIIEKAKPVPIERVA</sequence>
<dbReference type="EMBL" id="JACHIM010000013">
    <property type="protein sequence ID" value="MBB5074454.1"/>
    <property type="molecule type" value="Genomic_DNA"/>
</dbReference>
<name>A0A840NSH0_9HYPH</name>
<evidence type="ECO:0000313" key="2">
    <source>
        <dbReference type="Proteomes" id="UP000561417"/>
    </source>
</evidence>
<dbReference type="AlphaFoldDB" id="A0A840NSH0"/>